<dbReference type="InterPro" id="IPR003439">
    <property type="entry name" value="ABC_transporter-like_ATP-bd"/>
</dbReference>
<dbReference type="Proteomes" id="UP000620266">
    <property type="component" value="Unassembled WGS sequence"/>
</dbReference>
<dbReference type="PROSITE" id="PS50893">
    <property type="entry name" value="ABC_TRANSPORTER_2"/>
    <property type="match status" value="2"/>
</dbReference>
<accession>A0A8J2XYQ6</accession>
<keyword evidence="3" id="KW-0472">Membrane</keyword>
<evidence type="ECO:0000313" key="8">
    <source>
        <dbReference type="Proteomes" id="UP000620266"/>
    </source>
</evidence>
<dbReference type="InterPro" id="IPR027417">
    <property type="entry name" value="P-loop_NTPase"/>
</dbReference>
<feature type="domain" description="ABC transporter" evidence="6">
    <location>
        <begin position="292"/>
        <end position="536"/>
    </location>
</feature>
<dbReference type="InterPro" id="IPR013563">
    <property type="entry name" value="Oligopep_ABC_C"/>
</dbReference>
<dbReference type="SUPFAM" id="SSF52540">
    <property type="entry name" value="P-loop containing nucleoside triphosphate hydrolases"/>
    <property type="match status" value="2"/>
</dbReference>
<evidence type="ECO:0000256" key="5">
    <source>
        <dbReference type="ARBA" id="ARBA00022840"/>
    </source>
</evidence>
<sequence length="568" mass="62247">MVEVVDLRVRFGESGKEVVKGISFSIRRGECLALVGESGSGKSVTARTLVGLTGRRSQVTAERLQFDGADLRSFREADWRSIRGSQIGFVMQDALGSLDPLRTVGEEVAEPLRLHTKLDKRQRAERAIDLLRSVGMPEPETRLHQYPHQLSGGLRQRALIASALACHPDLLLADEPTTALDAAVQAQVLDLLESLQTPQRSMLLVSHDFAVVSRLADRVAVMHHGEIVEQGPLEQILHDPQHPYTKSLLGAVLSIQKRDQGRQRVAQTADGHFALRPSEMTPALARQAPVVVEANNLIKSFVLPNGERRKAVSEVSFALRKGETLGIVGESGSGKTTLMRMILGLEKPDAGDVRLNDRLWAGMTPAEQRAERRRIQVVFQDPLASFDPRYTVARVLAEPLEIAGYRTAAAARARSAELLQMVRLDPQLLDRRPIELSGGQRQRVAIARALAPQPDILICDEPVSALDVSVQAQILDLLVDLKDRLGLSCLFISHDLGVIHRVSDRIMVMKDGVVVESGGVHEVFDNPQHVYTQALLSAVPQLGVRKRVANSIVVGSGQNEEEGERDAA</sequence>
<reference evidence="7" key="2">
    <citation type="submission" date="2020-09" db="EMBL/GenBank/DDBJ databases">
        <authorList>
            <person name="Sun Q."/>
            <person name="Sedlacek I."/>
        </authorList>
    </citation>
    <scope>NUCLEOTIDE SEQUENCE</scope>
    <source>
        <strain evidence="7">CCM 7086</strain>
    </source>
</reference>
<dbReference type="SMART" id="SM00382">
    <property type="entry name" value="AAA"/>
    <property type="match status" value="2"/>
</dbReference>
<dbReference type="CDD" id="cd03257">
    <property type="entry name" value="ABC_NikE_OppD_transporters"/>
    <property type="match status" value="2"/>
</dbReference>
<keyword evidence="3" id="KW-1003">Cell membrane</keyword>
<evidence type="ECO:0000256" key="4">
    <source>
        <dbReference type="ARBA" id="ARBA00022741"/>
    </source>
</evidence>
<gene>
    <name evidence="7" type="ORF">GCM10007205_26410</name>
</gene>
<dbReference type="Pfam" id="PF00005">
    <property type="entry name" value="ABC_tran"/>
    <property type="match status" value="2"/>
</dbReference>
<comment type="similarity">
    <text evidence="1">Belongs to the ABC transporter superfamily.</text>
</comment>
<dbReference type="InterPro" id="IPR050319">
    <property type="entry name" value="ABC_transp_ATP-bind"/>
</dbReference>
<dbReference type="FunFam" id="3.40.50.300:FF:000016">
    <property type="entry name" value="Oligopeptide ABC transporter ATP-binding component"/>
    <property type="match status" value="1"/>
</dbReference>
<evidence type="ECO:0000256" key="1">
    <source>
        <dbReference type="ARBA" id="ARBA00005417"/>
    </source>
</evidence>
<dbReference type="EMBL" id="BMCG01000005">
    <property type="protein sequence ID" value="GGC16154.1"/>
    <property type="molecule type" value="Genomic_DNA"/>
</dbReference>
<name>A0A8J2XYQ6_9BURK</name>
<dbReference type="NCBIfam" id="NF007739">
    <property type="entry name" value="PRK10419.1"/>
    <property type="match status" value="2"/>
</dbReference>
<evidence type="ECO:0000256" key="2">
    <source>
        <dbReference type="ARBA" id="ARBA00022448"/>
    </source>
</evidence>
<reference evidence="7" key="1">
    <citation type="journal article" date="2014" name="Int. J. Syst. Evol. Microbiol.">
        <title>Complete genome sequence of Corynebacterium casei LMG S-19264T (=DSM 44701T), isolated from a smear-ripened cheese.</title>
        <authorList>
            <consortium name="US DOE Joint Genome Institute (JGI-PGF)"/>
            <person name="Walter F."/>
            <person name="Albersmeier A."/>
            <person name="Kalinowski J."/>
            <person name="Ruckert C."/>
        </authorList>
    </citation>
    <scope>NUCLEOTIDE SEQUENCE</scope>
    <source>
        <strain evidence="7">CCM 7086</strain>
    </source>
</reference>
<proteinExistence type="inferred from homology"/>
<dbReference type="AlphaFoldDB" id="A0A8J2XYQ6"/>
<keyword evidence="5 7" id="KW-0067">ATP-binding</keyword>
<dbReference type="NCBIfam" id="NF008453">
    <property type="entry name" value="PRK11308.1"/>
    <property type="match status" value="2"/>
</dbReference>
<dbReference type="GO" id="GO:0005524">
    <property type="term" value="F:ATP binding"/>
    <property type="evidence" value="ECO:0007669"/>
    <property type="project" value="UniProtKB-KW"/>
</dbReference>
<dbReference type="Pfam" id="PF08352">
    <property type="entry name" value="oligo_HPY"/>
    <property type="match status" value="2"/>
</dbReference>
<evidence type="ECO:0000259" key="6">
    <source>
        <dbReference type="PROSITE" id="PS50893"/>
    </source>
</evidence>
<comment type="caution">
    <text evidence="7">The sequence shown here is derived from an EMBL/GenBank/DDBJ whole genome shotgun (WGS) entry which is preliminary data.</text>
</comment>
<keyword evidence="2" id="KW-0813">Transport</keyword>
<dbReference type="GO" id="GO:0055085">
    <property type="term" value="P:transmembrane transport"/>
    <property type="evidence" value="ECO:0007669"/>
    <property type="project" value="UniProtKB-ARBA"/>
</dbReference>
<evidence type="ECO:0000313" key="7">
    <source>
        <dbReference type="EMBL" id="GGC16154.1"/>
    </source>
</evidence>
<organism evidence="7 8">
    <name type="scientific">Oxalicibacterium flavum</name>
    <dbReference type="NCBI Taxonomy" id="179467"/>
    <lineage>
        <taxon>Bacteria</taxon>
        <taxon>Pseudomonadati</taxon>
        <taxon>Pseudomonadota</taxon>
        <taxon>Betaproteobacteria</taxon>
        <taxon>Burkholderiales</taxon>
        <taxon>Oxalobacteraceae</taxon>
        <taxon>Oxalicibacterium</taxon>
    </lineage>
</organism>
<feature type="domain" description="ABC transporter" evidence="6">
    <location>
        <begin position="2"/>
        <end position="249"/>
    </location>
</feature>
<evidence type="ECO:0000256" key="3">
    <source>
        <dbReference type="ARBA" id="ARBA00022475"/>
    </source>
</evidence>
<dbReference type="Gene3D" id="3.40.50.300">
    <property type="entry name" value="P-loop containing nucleotide triphosphate hydrolases"/>
    <property type="match status" value="2"/>
</dbReference>
<dbReference type="InterPro" id="IPR003593">
    <property type="entry name" value="AAA+_ATPase"/>
</dbReference>
<dbReference type="PANTHER" id="PTHR43776">
    <property type="entry name" value="TRANSPORT ATP-BINDING PROTEIN"/>
    <property type="match status" value="1"/>
</dbReference>
<keyword evidence="8" id="KW-1185">Reference proteome</keyword>
<keyword evidence="4" id="KW-0547">Nucleotide-binding</keyword>
<dbReference type="GO" id="GO:0016887">
    <property type="term" value="F:ATP hydrolysis activity"/>
    <property type="evidence" value="ECO:0007669"/>
    <property type="project" value="InterPro"/>
</dbReference>
<protein>
    <submittedName>
        <fullName evidence="7">ABC transporter ATP-binding protein</fullName>
    </submittedName>
</protein>
<dbReference type="PROSITE" id="PS00211">
    <property type="entry name" value="ABC_TRANSPORTER_1"/>
    <property type="match status" value="1"/>
</dbReference>
<dbReference type="PANTHER" id="PTHR43776:SF7">
    <property type="entry name" value="D,D-DIPEPTIDE TRANSPORT ATP-BINDING PROTEIN DDPF-RELATED"/>
    <property type="match status" value="1"/>
</dbReference>
<dbReference type="InterPro" id="IPR017871">
    <property type="entry name" value="ABC_transporter-like_CS"/>
</dbReference>
<dbReference type="GO" id="GO:0015833">
    <property type="term" value="P:peptide transport"/>
    <property type="evidence" value="ECO:0007669"/>
    <property type="project" value="InterPro"/>
</dbReference>